<dbReference type="KEGG" id="vg:5075531"/>
<keyword evidence="2" id="KW-1185">Reference proteome</keyword>
<dbReference type="Proteomes" id="UP000000990">
    <property type="component" value="Segment"/>
</dbReference>
<dbReference type="GeneID" id="5075531"/>
<evidence type="ECO:0000313" key="2">
    <source>
        <dbReference type="Proteomes" id="UP000000990"/>
    </source>
</evidence>
<proteinExistence type="predicted"/>
<organism evidence="1 2">
    <name type="scientific">Lactobacillus phage phiJL-1</name>
    <dbReference type="NCBI Taxonomy" id="2892345"/>
    <lineage>
        <taxon>Viruses</taxon>
        <taxon>Duplodnaviria</taxon>
        <taxon>Heunggongvirae</taxon>
        <taxon>Uroviricota</taxon>
        <taxon>Caudoviricetes</taxon>
        <taxon>Coetzeevirus</taxon>
        <taxon>Coetzeevirus JL1</taxon>
    </lineage>
</organism>
<reference evidence="1 2" key="2">
    <citation type="journal article" date="2005" name="Gene">
        <title>Sequence analysis of the Lactobacillus plantarum bacteriophage PhiJL-1.</title>
        <authorList>
            <person name="Lu Z."/>
            <person name="Altermann E."/>
            <person name="Breidt F."/>
            <person name="Predki P."/>
            <person name="Fleming H.P."/>
            <person name="Klaenhammer T.R."/>
        </authorList>
    </citation>
    <scope>NUCLEOTIDE SEQUENCE</scope>
</reference>
<reference evidence="1 2" key="1">
    <citation type="journal article" date="2003" name="Int. J. Food Microbiol.">
        <title>Isolation and characterization of a Lactobacillus plantarum bacteriophage, phiJL-1, from a cucumber fermentation.</title>
        <authorList>
            <person name="Lu Z."/>
            <person name="Breidt F."/>
            <person name="Fleming H.P."/>
            <person name="Altermann E."/>
            <person name="Klaenhammer T.R."/>
        </authorList>
    </citation>
    <scope>NUCLEOTIDE SEQUENCE [LARGE SCALE GENOMIC DNA]</scope>
</reference>
<dbReference type="RefSeq" id="YP_223874.1">
    <property type="nucleotide sequence ID" value="NC_006936.1"/>
</dbReference>
<dbReference type="EMBL" id="AY236756">
    <property type="protein sequence ID" value="AAP74501.1"/>
    <property type="molecule type" value="Genomic_DNA"/>
</dbReference>
<evidence type="ECO:0000313" key="1">
    <source>
        <dbReference type="EMBL" id="AAP74501.1"/>
    </source>
</evidence>
<name>Q597X0_9CAUD</name>
<sequence length="77" mass="8727">MDTKKYVDRFRKTIVDYGIPNDQVVIAPYSNGNSSGVTMFNGISVMDYMTCNNQSVKLMAKQVAKDLHVKYRRGIGF</sequence>
<accession>Q597X0</accession>
<protein>
    <submittedName>
        <fullName evidence="1">Uncharacterized protein</fullName>
    </submittedName>
</protein>